<dbReference type="Proteomes" id="UP000742098">
    <property type="component" value="Unassembled WGS sequence"/>
</dbReference>
<dbReference type="Pfam" id="PF08281">
    <property type="entry name" value="Sigma70_r4_2"/>
    <property type="match status" value="1"/>
</dbReference>
<keyword evidence="4" id="KW-0804">Transcription</keyword>
<dbReference type="AlphaFoldDB" id="A0A921H636"/>
<name>A0A921H636_9BACT</name>
<keyword evidence="2" id="KW-0805">Transcription regulation</keyword>
<dbReference type="InterPro" id="IPR014284">
    <property type="entry name" value="RNA_pol_sigma-70_dom"/>
</dbReference>
<organism evidence="6 7">
    <name type="scientific">Butyricimonas virosa</name>
    <dbReference type="NCBI Taxonomy" id="544645"/>
    <lineage>
        <taxon>Bacteria</taxon>
        <taxon>Pseudomonadati</taxon>
        <taxon>Bacteroidota</taxon>
        <taxon>Bacteroidia</taxon>
        <taxon>Bacteroidales</taxon>
        <taxon>Odoribacteraceae</taxon>
        <taxon>Butyricimonas</taxon>
    </lineage>
</organism>
<proteinExistence type="inferred from homology"/>
<dbReference type="GO" id="GO:0071949">
    <property type="term" value="F:FAD binding"/>
    <property type="evidence" value="ECO:0007669"/>
    <property type="project" value="InterPro"/>
</dbReference>
<dbReference type="GO" id="GO:0006352">
    <property type="term" value="P:DNA-templated transcription initiation"/>
    <property type="evidence" value="ECO:0007669"/>
    <property type="project" value="InterPro"/>
</dbReference>
<gene>
    <name evidence="6" type="ORF">K8V05_10785</name>
</gene>
<comment type="similarity">
    <text evidence="1">Belongs to the sigma-70 factor family. ECF subfamily.</text>
</comment>
<evidence type="ECO:0000259" key="5">
    <source>
        <dbReference type="PROSITE" id="PS50925"/>
    </source>
</evidence>
<keyword evidence="3" id="KW-0731">Sigma factor</keyword>
<dbReference type="InterPro" id="IPR007024">
    <property type="entry name" value="BLUF_domain"/>
</dbReference>
<dbReference type="InterPro" id="IPR013325">
    <property type="entry name" value="RNA_pol_sigma_r2"/>
</dbReference>
<accession>A0A921H636</accession>
<evidence type="ECO:0000256" key="3">
    <source>
        <dbReference type="ARBA" id="ARBA00023082"/>
    </source>
</evidence>
<evidence type="ECO:0000256" key="2">
    <source>
        <dbReference type="ARBA" id="ARBA00023015"/>
    </source>
</evidence>
<dbReference type="SUPFAM" id="SSF88659">
    <property type="entry name" value="Sigma3 and sigma4 domains of RNA polymerase sigma factors"/>
    <property type="match status" value="1"/>
</dbReference>
<evidence type="ECO:0000313" key="6">
    <source>
        <dbReference type="EMBL" id="HJF71229.1"/>
    </source>
</evidence>
<dbReference type="GO" id="GO:0009882">
    <property type="term" value="F:blue light photoreceptor activity"/>
    <property type="evidence" value="ECO:0007669"/>
    <property type="project" value="InterPro"/>
</dbReference>
<reference evidence="6" key="2">
    <citation type="submission" date="2021-09" db="EMBL/GenBank/DDBJ databases">
        <authorList>
            <person name="Gilroy R."/>
        </authorList>
    </citation>
    <scope>NUCLEOTIDE SEQUENCE</scope>
    <source>
        <strain evidence="6">6966</strain>
    </source>
</reference>
<evidence type="ECO:0000313" key="7">
    <source>
        <dbReference type="Proteomes" id="UP000742098"/>
    </source>
</evidence>
<comment type="caution">
    <text evidence="6">The sequence shown here is derived from an EMBL/GenBank/DDBJ whole genome shotgun (WGS) entry which is preliminary data.</text>
</comment>
<dbReference type="InterPro" id="IPR013324">
    <property type="entry name" value="RNA_pol_sigma_r3/r4-like"/>
</dbReference>
<reference evidence="6" key="1">
    <citation type="journal article" date="2021" name="PeerJ">
        <title>Extensive microbial diversity within the chicken gut microbiome revealed by metagenomics and culture.</title>
        <authorList>
            <person name="Gilroy R."/>
            <person name="Ravi A."/>
            <person name="Getino M."/>
            <person name="Pursley I."/>
            <person name="Horton D.L."/>
            <person name="Alikhan N.F."/>
            <person name="Baker D."/>
            <person name="Gharbi K."/>
            <person name="Hall N."/>
            <person name="Watson M."/>
            <person name="Adriaenssens E.M."/>
            <person name="Foster-Nyarko E."/>
            <person name="Jarju S."/>
            <person name="Secka A."/>
            <person name="Antonio M."/>
            <person name="Oren A."/>
            <person name="Chaudhuri R.R."/>
            <person name="La Ragione R."/>
            <person name="Hildebrand F."/>
            <person name="Pallen M.J."/>
        </authorList>
    </citation>
    <scope>NUCLEOTIDE SEQUENCE</scope>
    <source>
        <strain evidence="6">6966</strain>
    </source>
</reference>
<dbReference type="Gene3D" id="1.10.10.10">
    <property type="entry name" value="Winged helix-like DNA-binding domain superfamily/Winged helix DNA-binding domain"/>
    <property type="match status" value="1"/>
</dbReference>
<dbReference type="Gene3D" id="1.10.1740.10">
    <property type="match status" value="1"/>
</dbReference>
<dbReference type="PANTHER" id="PTHR43133:SF46">
    <property type="entry name" value="RNA POLYMERASE SIGMA-70 FACTOR ECF SUBFAMILY"/>
    <property type="match status" value="1"/>
</dbReference>
<dbReference type="InterPro" id="IPR036388">
    <property type="entry name" value="WH-like_DNA-bd_sf"/>
</dbReference>
<dbReference type="GO" id="GO:0003677">
    <property type="term" value="F:DNA binding"/>
    <property type="evidence" value="ECO:0007669"/>
    <property type="project" value="InterPro"/>
</dbReference>
<sequence>MVISERHFQQFIKGDEKSFESIFCQYYKTLVSYAMRHDLELMEAEDVVLEIFHHIWQIREELKSPAALHSLLFTATKNRTLNVARNLKNRQKLISENFPVKEEEESQDYLMEEEMSRLLNEAINQLPKQCEQVIIGLLEGKSLQEIADNMQISVNSAKTYKLRAIQSLRSLLKDTPFLLLIILIRSTETD</sequence>
<dbReference type="EMBL" id="DYVS01000188">
    <property type="protein sequence ID" value="HJF71229.1"/>
    <property type="molecule type" value="Genomic_DNA"/>
</dbReference>
<dbReference type="PANTHER" id="PTHR43133">
    <property type="entry name" value="RNA POLYMERASE ECF-TYPE SIGMA FACTO"/>
    <property type="match status" value="1"/>
</dbReference>
<dbReference type="GO" id="GO:0016987">
    <property type="term" value="F:sigma factor activity"/>
    <property type="evidence" value="ECO:0007669"/>
    <property type="project" value="UniProtKB-KW"/>
</dbReference>
<dbReference type="PROSITE" id="PS50925">
    <property type="entry name" value="BLUF"/>
    <property type="match status" value="1"/>
</dbReference>
<evidence type="ECO:0000256" key="1">
    <source>
        <dbReference type="ARBA" id="ARBA00010641"/>
    </source>
</evidence>
<dbReference type="InterPro" id="IPR013249">
    <property type="entry name" value="RNA_pol_sigma70_r4_t2"/>
</dbReference>
<feature type="domain" description="BLUF" evidence="5">
    <location>
        <begin position="1"/>
        <end position="59"/>
    </location>
</feature>
<dbReference type="InterPro" id="IPR039425">
    <property type="entry name" value="RNA_pol_sigma-70-like"/>
</dbReference>
<evidence type="ECO:0000256" key="4">
    <source>
        <dbReference type="ARBA" id="ARBA00023163"/>
    </source>
</evidence>
<dbReference type="NCBIfam" id="TIGR02937">
    <property type="entry name" value="sigma70-ECF"/>
    <property type="match status" value="1"/>
</dbReference>
<dbReference type="SUPFAM" id="SSF88946">
    <property type="entry name" value="Sigma2 domain of RNA polymerase sigma factors"/>
    <property type="match status" value="1"/>
</dbReference>
<protein>
    <submittedName>
        <fullName evidence="6">Sigma-70 family RNA polymerase sigma factor</fullName>
    </submittedName>
</protein>